<feature type="site" description="Transition state stabilizer" evidence="7">
    <location>
        <position position="166"/>
    </location>
</feature>
<evidence type="ECO:0000256" key="4">
    <source>
        <dbReference type="ARBA" id="ARBA00022842"/>
    </source>
</evidence>
<dbReference type="SUPFAM" id="SSF56219">
    <property type="entry name" value="DNase I-like"/>
    <property type="match status" value="1"/>
</dbReference>
<gene>
    <name evidence="9" type="primary">exoA</name>
    <name evidence="9" type="ORF">AOLFYP35_00859</name>
</gene>
<feature type="site" description="Important for catalytic activity" evidence="7">
    <location>
        <position position="237"/>
    </location>
</feature>
<feature type="site" description="Interaction with DNA substrate" evidence="7">
    <location>
        <position position="267"/>
    </location>
</feature>
<feature type="binding site" evidence="6">
    <location>
        <position position="9"/>
    </location>
    <ligand>
        <name>Mg(2+)</name>
        <dbReference type="ChEBI" id="CHEBI:18420"/>
        <label>1</label>
    </ligand>
</feature>
<dbReference type="PANTHER" id="PTHR43250:SF2">
    <property type="entry name" value="EXODEOXYRIBONUCLEASE III"/>
    <property type="match status" value="1"/>
</dbReference>
<evidence type="ECO:0000256" key="5">
    <source>
        <dbReference type="PIRSR" id="PIRSR604808-1"/>
    </source>
</evidence>
<keyword evidence="4 6" id="KW-0460">Magnesium</keyword>
<proteinExistence type="inferred from homology"/>
<keyword evidence="6" id="KW-0464">Manganese</keyword>
<feature type="domain" description="Endonuclease/exonuclease/phosphatase" evidence="8">
    <location>
        <begin position="7"/>
        <end position="267"/>
    </location>
</feature>
<dbReference type="GO" id="GO:0046872">
    <property type="term" value="F:metal ion binding"/>
    <property type="evidence" value="ECO:0007669"/>
    <property type="project" value="UniProtKB-KW"/>
</dbReference>
<evidence type="ECO:0000259" key="8">
    <source>
        <dbReference type="Pfam" id="PF03372"/>
    </source>
</evidence>
<feature type="binding site" evidence="6">
    <location>
        <position position="164"/>
    </location>
    <ligand>
        <name>Mg(2+)</name>
        <dbReference type="ChEBI" id="CHEBI:18420"/>
        <label>1</label>
    </ligand>
</feature>
<keyword evidence="3 9" id="KW-0378">Hydrolase</keyword>
<reference evidence="9" key="1">
    <citation type="submission" date="2019-11" db="EMBL/GenBank/DDBJ databases">
        <authorList>
            <person name="Feng L."/>
        </authorList>
    </citation>
    <scope>NUCLEOTIDE SEQUENCE</scope>
    <source>
        <strain evidence="9">AodontolyticusLFYP35</strain>
    </source>
</reference>
<comment type="similarity">
    <text evidence="1">Belongs to the DNA repair enzymes AP/ExoA family.</text>
</comment>
<feature type="active site" evidence="5">
    <location>
        <position position="117"/>
    </location>
</feature>
<dbReference type="InterPro" id="IPR036691">
    <property type="entry name" value="Endo/exonu/phosph_ase_sf"/>
</dbReference>
<evidence type="ECO:0000256" key="6">
    <source>
        <dbReference type="PIRSR" id="PIRSR604808-2"/>
    </source>
</evidence>
<feature type="binding site" evidence="6">
    <location>
        <position position="267"/>
    </location>
    <ligand>
        <name>Mg(2+)</name>
        <dbReference type="ChEBI" id="CHEBI:18420"/>
        <label>1</label>
    </ligand>
</feature>
<dbReference type="GO" id="GO:0006281">
    <property type="term" value="P:DNA repair"/>
    <property type="evidence" value="ECO:0007669"/>
    <property type="project" value="InterPro"/>
</dbReference>
<protein>
    <submittedName>
        <fullName evidence="9">Exodeoxyribonuclease</fullName>
        <ecNumber evidence="9">3.1.11.2</ecNumber>
    </submittedName>
</protein>
<comment type="cofactor">
    <cofactor evidence="6">
        <name>Mg(2+)</name>
        <dbReference type="ChEBI" id="CHEBI:18420"/>
    </cofactor>
    <cofactor evidence="6">
        <name>Mn(2+)</name>
        <dbReference type="ChEBI" id="CHEBI:29035"/>
    </cofactor>
    <text evidence="6">Probably binds two magnesium or manganese ions per subunit.</text>
</comment>
<dbReference type="PANTHER" id="PTHR43250">
    <property type="entry name" value="EXODEOXYRIBONUCLEASE III"/>
    <property type="match status" value="1"/>
</dbReference>
<accession>A0A6N2SFZ1</accession>
<organism evidence="9">
    <name type="scientific">Schaalia odontolytica</name>
    <dbReference type="NCBI Taxonomy" id="1660"/>
    <lineage>
        <taxon>Bacteria</taxon>
        <taxon>Bacillati</taxon>
        <taxon>Actinomycetota</taxon>
        <taxon>Actinomycetes</taxon>
        <taxon>Actinomycetales</taxon>
        <taxon>Actinomycetaceae</taxon>
        <taxon>Schaalia</taxon>
    </lineage>
</organism>
<feature type="binding site" evidence="6">
    <location>
        <position position="266"/>
    </location>
    <ligand>
        <name>Mg(2+)</name>
        <dbReference type="ChEBI" id="CHEBI:18420"/>
        <label>1</label>
    </ligand>
</feature>
<feature type="binding site" evidence="6">
    <location>
        <position position="166"/>
    </location>
    <ligand>
        <name>Mg(2+)</name>
        <dbReference type="ChEBI" id="CHEBI:18420"/>
        <label>1</label>
    </ligand>
</feature>
<keyword evidence="2 6" id="KW-0479">Metal-binding</keyword>
<dbReference type="PROSITE" id="PS51435">
    <property type="entry name" value="AP_NUCLEASE_F1_4"/>
    <property type="match status" value="1"/>
</dbReference>
<dbReference type="InterPro" id="IPR004808">
    <property type="entry name" value="AP_endonuc_1"/>
</dbReference>
<dbReference type="InterPro" id="IPR037493">
    <property type="entry name" value="ExoIII-like"/>
</dbReference>
<dbReference type="Gene3D" id="3.60.10.10">
    <property type="entry name" value="Endonuclease/exonuclease/phosphatase"/>
    <property type="match status" value="1"/>
</dbReference>
<evidence type="ECO:0000256" key="1">
    <source>
        <dbReference type="ARBA" id="ARBA00007092"/>
    </source>
</evidence>
<evidence type="ECO:0000256" key="3">
    <source>
        <dbReference type="ARBA" id="ARBA00022801"/>
    </source>
</evidence>
<evidence type="ECO:0000256" key="2">
    <source>
        <dbReference type="ARBA" id="ARBA00022723"/>
    </source>
</evidence>
<dbReference type="EC" id="3.1.11.2" evidence="9"/>
<feature type="active site" description="Proton donor/acceptor" evidence="5">
    <location>
        <position position="164"/>
    </location>
</feature>
<dbReference type="NCBIfam" id="TIGR00633">
    <property type="entry name" value="xth"/>
    <property type="match status" value="1"/>
</dbReference>
<sequence>MAFTVTSVNVNGIRAAHRKGMMEWLDANPCDVLLLQEVRADEEIATELLGDSWESIILPCRIKGRAGVAVAVRKDSAHISGEPRLCLDDQETDVDSGRWLEATVETGQGRVRVVSAYFHSGEKDTPKQDAKMAHLPRIGQRMGELLSEAEAGSTDVLGTVVAGDFNIVRTRSDIKNWTSNHNKRAGVLDEEIAFLDQWLDAGWHDVMRDLAGDVQGPYTWWSQRGQAFTNDTGWRIDYQFATPALAEKATSFAIGRAASYEERWSDHAPLSVSYEL</sequence>
<name>A0A6N2SFZ1_9ACTO</name>
<evidence type="ECO:0000256" key="7">
    <source>
        <dbReference type="PIRSR" id="PIRSR604808-3"/>
    </source>
</evidence>
<feature type="active site" description="Proton acceptor" evidence="5">
    <location>
        <position position="267"/>
    </location>
</feature>
<feature type="binding site" evidence="6">
    <location>
        <position position="37"/>
    </location>
    <ligand>
        <name>Mg(2+)</name>
        <dbReference type="ChEBI" id="CHEBI:18420"/>
        <label>1</label>
    </ligand>
</feature>
<evidence type="ECO:0000313" key="9">
    <source>
        <dbReference type="EMBL" id="VYS92643.1"/>
    </source>
</evidence>
<dbReference type="Pfam" id="PF03372">
    <property type="entry name" value="Exo_endo_phos"/>
    <property type="match status" value="1"/>
</dbReference>
<dbReference type="EMBL" id="CACRSM010000002">
    <property type="protein sequence ID" value="VYS92643.1"/>
    <property type="molecule type" value="Genomic_DNA"/>
</dbReference>
<dbReference type="AlphaFoldDB" id="A0A6N2SFZ1"/>
<dbReference type="InterPro" id="IPR005135">
    <property type="entry name" value="Endo/exonuclease/phosphatase"/>
</dbReference>
<dbReference type="GO" id="GO:0008311">
    <property type="term" value="F:double-stranded DNA 3'-5' DNA exonuclease activity"/>
    <property type="evidence" value="ECO:0007669"/>
    <property type="project" value="UniProtKB-EC"/>
</dbReference>